<dbReference type="KEGG" id="srub:C2R22_04310"/>
<reference evidence="3 4" key="1">
    <citation type="submission" date="2018-01" db="EMBL/GenBank/DDBJ databases">
        <title>Complete genome sequence of Salinigranum rubrum GX10T, an extremely halophilic archaeon isolated from a marine solar saltern.</title>
        <authorList>
            <person name="Han S."/>
        </authorList>
    </citation>
    <scope>NUCLEOTIDE SEQUENCE [LARGE SCALE GENOMIC DNA]</scope>
    <source>
        <strain evidence="3 4">GX10</strain>
    </source>
</reference>
<dbReference type="GO" id="GO:0016787">
    <property type="term" value="F:hydrolase activity"/>
    <property type="evidence" value="ECO:0007669"/>
    <property type="project" value="UniProtKB-KW"/>
</dbReference>
<evidence type="ECO:0000313" key="4">
    <source>
        <dbReference type="Proteomes" id="UP000236584"/>
    </source>
</evidence>
<feature type="domain" description="MIP18 family-like" evidence="2">
    <location>
        <begin position="28"/>
        <end position="105"/>
    </location>
</feature>
<accession>A0A2I8VIU8</accession>
<dbReference type="PANTHER" id="PTHR42831:SF1">
    <property type="entry name" value="FE-S PROTEIN MATURATION AUXILIARY FACTOR YITW"/>
    <property type="match status" value="1"/>
</dbReference>
<organism evidence="3 4">
    <name type="scientific">Salinigranum rubrum</name>
    <dbReference type="NCBI Taxonomy" id="755307"/>
    <lineage>
        <taxon>Archaea</taxon>
        <taxon>Methanobacteriati</taxon>
        <taxon>Methanobacteriota</taxon>
        <taxon>Stenosarchaea group</taxon>
        <taxon>Halobacteria</taxon>
        <taxon>Halobacteriales</taxon>
        <taxon>Haloferacaceae</taxon>
        <taxon>Salinigranum</taxon>
    </lineage>
</organism>
<sequence>MAAHTDPYARTEPATHVTPDTEFDDERKTKIKEQLSEVLDPCSCMSEHPINIVDLGLVESIVLDGRDVEVTLLLTSQRCTYFLDIDDEVCERVESLEEIDSCEVHQDTSGKIWTNERMSDEQRKVRRKRFHERMEAAGITPYAERSD</sequence>
<feature type="region of interest" description="Disordered" evidence="1">
    <location>
        <begin position="1"/>
        <end position="26"/>
    </location>
</feature>
<gene>
    <name evidence="3" type="ORF">C2R22_04310</name>
</gene>
<keyword evidence="4" id="KW-1185">Reference proteome</keyword>
<evidence type="ECO:0000259" key="2">
    <source>
        <dbReference type="Pfam" id="PF01883"/>
    </source>
</evidence>
<evidence type="ECO:0000313" key="3">
    <source>
        <dbReference type="EMBL" id="AUV80979.1"/>
    </source>
</evidence>
<dbReference type="GeneID" id="35591286"/>
<evidence type="ECO:0000256" key="1">
    <source>
        <dbReference type="SAM" id="MobiDB-lite"/>
    </source>
</evidence>
<dbReference type="InterPro" id="IPR034904">
    <property type="entry name" value="FSCA_dom_sf"/>
</dbReference>
<proteinExistence type="predicted"/>
<dbReference type="OrthoDB" id="162390at2157"/>
<dbReference type="SUPFAM" id="SSF117916">
    <property type="entry name" value="Fe-S cluster assembly (FSCA) domain-like"/>
    <property type="match status" value="1"/>
</dbReference>
<dbReference type="InterPro" id="IPR052339">
    <property type="entry name" value="Fe-S_Maturation_MIP18"/>
</dbReference>
<dbReference type="PANTHER" id="PTHR42831">
    <property type="entry name" value="FE-S PROTEIN MATURATION AUXILIARY FACTOR YITW"/>
    <property type="match status" value="1"/>
</dbReference>
<dbReference type="Pfam" id="PF01883">
    <property type="entry name" value="FeS_assembly_P"/>
    <property type="match status" value="1"/>
</dbReference>
<dbReference type="RefSeq" id="WP_103424667.1">
    <property type="nucleotide sequence ID" value="NZ_CP026309.1"/>
</dbReference>
<dbReference type="InterPro" id="IPR002744">
    <property type="entry name" value="MIP18-like"/>
</dbReference>
<dbReference type="Proteomes" id="UP000236584">
    <property type="component" value="Chromosome"/>
</dbReference>
<dbReference type="EMBL" id="CP026309">
    <property type="protein sequence ID" value="AUV80979.1"/>
    <property type="molecule type" value="Genomic_DNA"/>
</dbReference>
<dbReference type="Gene3D" id="3.30.300.130">
    <property type="entry name" value="Fe-S cluster assembly (FSCA)"/>
    <property type="match status" value="1"/>
</dbReference>
<dbReference type="AlphaFoldDB" id="A0A2I8VIU8"/>
<name>A0A2I8VIU8_9EURY</name>
<protein>
    <submittedName>
        <fullName evidence="3">Amidohydrolase</fullName>
    </submittedName>
</protein>
<keyword evidence="3" id="KW-0378">Hydrolase</keyword>